<protein>
    <recommendedName>
        <fullName evidence="2">UTP--glucose-1-phosphate uridylyltransferase</fullName>
        <ecNumber evidence="2">2.7.7.9</ecNumber>
    </recommendedName>
</protein>
<dbReference type="EC" id="2.7.7.9" evidence="2"/>
<comment type="similarity">
    <text evidence="1">Belongs to the UDPGP type 1 family.</text>
</comment>
<dbReference type="OMA" id="KEYCFLS"/>
<dbReference type="AlphaFoldDB" id="E1ZD04"/>
<dbReference type="Gene3D" id="3.90.550.10">
    <property type="entry name" value="Spore Coat Polysaccharide Biosynthesis Protein SpsA, Chain A"/>
    <property type="match status" value="1"/>
</dbReference>
<name>E1ZD04_CHLVA</name>
<dbReference type="FunCoup" id="E1ZD04">
    <property type="interactions" value="1421"/>
</dbReference>
<evidence type="ECO:0000256" key="3">
    <source>
        <dbReference type="ARBA" id="ARBA00022679"/>
    </source>
</evidence>
<organism evidence="7">
    <name type="scientific">Chlorella variabilis</name>
    <name type="common">Green alga</name>
    <dbReference type="NCBI Taxonomy" id="554065"/>
    <lineage>
        <taxon>Eukaryota</taxon>
        <taxon>Viridiplantae</taxon>
        <taxon>Chlorophyta</taxon>
        <taxon>core chlorophytes</taxon>
        <taxon>Trebouxiophyceae</taxon>
        <taxon>Chlorellales</taxon>
        <taxon>Chlorellaceae</taxon>
        <taxon>Chlorella clade</taxon>
        <taxon>Chlorella</taxon>
    </lineage>
</organism>
<accession>E1ZD04</accession>
<dbReference type="InterPro" id="IPR002618">
    <property type="entry name" value="UDPGP_fam"/>
</dbReference>
<gene>
    <name evidence="6" type="ORF">CHLNCDRAFT_57594</name>
</gene>
<proteinExistence type="inferred from homology"/>
<dbReference type="InParanoid" id="E1ZD04"/>
<dbReference type="EMBL" id="GL433842">
    <property type="protein sequence ID" value="EFN56331.1"/>
    <property type="molecule type" value="Genomic_DNA"/>
</dbReference>
<evidence type="ECO:0000313" key="7">
    <source>
        <dbReference type="Proteomes" id="UP000008141"/>
    </source>
</evidence>
<dbReference type="STRING" id="554065.E1ZD04"/>
<evidence type="ECO:0000256" key="1">
    <source>
        <dbReference type="ARBA" id="ARBA00010401"/>
    </source>
</evidence>
<keyword evidence="7" id="KW-1185">Reference proteome</keyword>
<keyword evidence="3" id="KW-0808">Transferase</keyword>
<dbReference type="InterPro" id="IPR016267">
    <property type="entry name" value="UDPGP_trans"/>
</dbReference>
<sequence length="507" mass="55544">MSAAVAAPPAPAEVIPWELFKTKMDKAGLSEAAQGAFKLNYEQLVRGVTGLVPDRDIDSVQELPRLEALKASAEEGADIKACRRRCCRGCLHPADVPGLLPPACCADLLKQTAVLKLNGGLGTSMGLEKAKSLLEVKGGKTFLDLIAEQIKYTRQKYDSKVRFVLMNSFSTSADTKAYLRKSHSDLLEERDVELMQNMSCKVDAATLKPAEYSEHPDMEWCPPGHGDIYPSLLGSGMLDRLIDDGITYLFVSNSDNLGATLDLDLLAYFAGSDKGFMMEASGVCEREVSDKKGGHLARRKKDGRLMLRESAMCPDEDKSLFEDITLHKFFNTNNLWVNLRKLKATLDASDGVLQLPLIKNKKTVNPRDSSTPPVFQLETAMGSAIECFDDAGAVVVPRSRFAPVKTCNDLFALRSDAYKVTEESTVVLAAPSPPLIKLDDKHYKLVDQLEALAPEVPSLYHCKSLTVKGPVRFLAGVAIRGDVTLTNITETPVELRGRTFEDVSLEV</sequence>
<dbReference type="Pfam" id="PF01704">
    <property type="entry name" value="UDPGP"/>
    <property type="match status" value="1"/>
</dbReference>
<evidence type="ECO:0000256" key="5">
    <source>
        <dbReference type="ARBA" id="ARBA00048128"/>
    </source>
</evidence>
<evidence type="ECO:0000313" key="6">
    <source>
        <dbReference type="EMBL" id="EFN56331.1"/>
    </source>
</evidence>
<dbReference type="Proteomes" id="UP000008141">
    <property type="component" value="Unassembled WGS sequence"/>
</dbReference>
<dbReference type="GO" id="GO:0006011">
    <property type="term" value="P:UDP-alpha-D-glucose metabolic process"/>
    <property type="evidence" value="ECO:0007669"/>
    <property type="project" value="InterPro"/>
</dbReference>
<reference evidence="6 7" key="1">
    <citation type="journal article" date="2010" name="Plant Cell">
        <title>The Chlorella variabilis NC64A genome reveals adaptation to photosymbiosis, coevolution with viruses, and cryptic sex.</title>
        <authorList>
            <person name="Blanc G."/>
            <person name="Duncan G."/>
            <person name="Agarkova I."/>
            <person name="Borodovsky M."/>
            <person name="Gurnon J."/>
            <person name="Kuo A."/>
            <person name="Lindquist E."/>
            <person name="Lucas S."/>
            <person name="Pangilinan J."/>
            <person name="Polle J."/>
            <person name="Salamov A."/>
            <person name="Terry A."/>
            <person name="Yamada T."/>
            <person name="Dunigan D.D."/>
            <person name="Grigoriev I.V."/>
            <person name="Claverie J.M."/>
            <person name="Van Etten J.L."/>
        </authorList>
    </citation>
    <scope>NUCLEOTIDE SEQUENCE [LARGE SCALE GENOMIC DNA]</scope>
    <source>
        <strain evidence="6 7">NC64A</strain>
    </source>
</reference>
<dbReference type="OrthoDB" id="932129at2759"/>
<dbReference type="Gene3D" id="2.160.10.10">
    <property type="entry name" value="Hexapeptide repeat proteins"/>
    <property type="match status" value="1"/>
</dbReference>
<comment type="catalytic activity">
    <reaction evidence="5">
        <text>alpha-D-glucose 1-phosphate + UTP + H(+) = UDP-alpha-D-glucose + diphosphate</text>
        <dbReference type="Rhea" id="RHEA:19889"/>
        <dbReference type="ChEBI" id="CHEBI:15378"/>
        <dbReference type="ChEBI" id="CHEBI:33019"/>
        <dbReference type="ChEBI" id="CHEBI:46398"/>
        <dbReference type="ChEBI" id="CHEBI:58601"/>
        <dbReference type="ChEBI" id="CHEBI:58885"/>
        <dbReference type="EC" id="2.7.7.9"/>
    </reaction>
</comment>
<dbReference type="SUPFAM" id="SSF53448">
    <property type="entry name" value="Nucleotide-diphospho-sugar transferases"/>
    <property type="match status" value="1"/>
</dbReference>
<dbReference type="GO" id="GO:0003983">
    <property type="term" value="F:UTP:glucose-1-phosphate uridylyltransferase activity"/>
    <property type="evidence" value="ECO:0007669"/>
    <property type="project" value="UniProtKB-EC"/>
</dbReference>
<dbReference type="PANTHER" id="PTHR43511">
    <property type="match status" value="1"/>
</dbReference>
<evidence type="ECO:0000256" key="4">
    <source>
        <dbReference type="ARBA" id="ARBA00022695"/>
    </source>
</evidence>
<keyword evidence="4" id="KW-0548">Nucleotidyltransferase</keyword>
<dbReference type="KEGG" id="cvr:CHLNCDRAFT_57594"/>
<dbReference type="GeneID" id="17355814"/>
<dbReference type="InterPro" id="IPR029044">
    <property type="entry name" value="Nucleotide-diphossugar_trans"/>
</dbReference>
<dbReference type="RefSeq" id="XP_005848433.1">
    <property type="nucleotide sequence ID" value="XM_005848371.1"/>
</dbReference>
<evidence type="ECO:0000256" key="2">
    <source>
        <dbReference type="ARBA" id="ARBA00012415"/>
    </source>
</evidence>
<dbReference type="eggNOG" id="KOG2638">
    <property type="taxonomic scope" value="Eukaryota"/>
</dbReference>